<organism evidence="2 3">
    <name type="scientific">Chaetomidium leptoderma</name>
    <dbReference type="NCBI Taxonomy" id="669021"/>
    <lineage>
        <taxon>Eukaryota</taxon>
        <taxon>Fungi</taxon>
        <taxon>Dikarya</taxon>
        <taxon>Ascomycota</taxon>
        <taxon>Pezizomycotina</taxon>
        <taxon>Sordariomycetes</taxon>
        <taxon>Sordariomycetidae</taxon>
        <taxon>Sordariales</taxon>
        <taxon>Chaetomiaceae</taxon>
        <taxon>Chaetomidium</taxon>
    </lineage>
</organism>
<dbReference type="AlphaFoldDB" id="A0AAN6VDD3"/>
<sequence>CIQELFSLFILAVTAEVASVGGKTSILLPHGETGRRWNHTLLTSLAWQAVRANVAANLEDALALVIPAFAHYNLSPNVGPRESERSCWIEN</sequence>
<accession>A0AAN6VDD3</accession>
<evidence type="ECO:0000313" key="2">
    <source>
        <dbReference type="EMBL" id="KAK4149324.1"/>
    </source>
</evidence>
<keyword evidence="3" id="KW-1185">Reference proteome</keyword>
<feature type="signal peptide" evidence="1">
    <location>
        <begin position="1"/>
        <end position="22"/>
    </location>
</feature>
<feature type="non-terminal residue" evidence="2">
    <location>
        <position position="1"/>
    </location>
</feature>
<reference evidence="2" key="2">
    <citation type="submission" date="2023-05" db="EMBL/GenBank/DDBJ databases">
        <authorList>
            <consortium name="Lawrence Berkeley National Laboratory"/>
            <person name="Steindorff A."/>
            <person name="Hensen N."/>
            <person name="Bonometti L."/>
            <person name="Westerberg I."/>
            <person name="Brannstrom I.O."/>
            <person name="Guillou S."/>
            <person name="Cros-Aarteil S."/>
            <person name="Calhoun S."/>
            <person name="Haridas S."/>
            <person name="Kuo A."/>
            <person name="Mondo S."/>
            <person name="Pangilinan J."/>
            <person name="Riley R."/>
            <person name="Labutti K."/>
            <person name="Andreopoulos B."/>
            <person name="Lipzen A."/>
            <person name="Chen C."/>
            <person name="Yanf M."/>
            <person name="Daum C."/>
            <person name="Ng V."/>
            <person name="Clum A."/>
            <person name="Ohm R."/>
            <person name="Martin F."/>
            <person name="Silar P."/>
            <person name="Natvig D."/>
            <person name="Lalanne C."/>
            <person name="Gautier V."/>
            <person name="Ament-Velasquez S.L."/>
            <person name="Kruys A."/>
            <person name="Hutchinson M.I."/>
            <person name="Powell A.J."/>
            <person name="Barry K."/>
            <person name="Miller A.N."/>
            <person name="Grigoriev I.V."/>
            <person name="Debuchy R."/>
            <person name="Gladieux P."/>
            <person name="Thoren M.H."/>
            <person name="Johannesson H."/>
        </authorList>
    </citation>
    <scope>NUCLEOTIDE SEQUENCE</scope>
    <source>
        <strain evidence="2">CBS 538.74</strain>
    </source>
</reference>
<dbReference type="EMBL" id="MU857173">
    <property type="protein sequence ID" value="KAK4149324.1"/>
    <property type="molecule type" value="Genomic_DNA"/>
</dbReference>
<name>A0AAN6VDD3_9PEZI</name>
<keyword evidence="1" id="KW-0732">Signal</keyword>
<dbReference type="Proteomes" id="UP001302745">
    <property type="component" value="Unassembled WGS sequence"/>
</dbReference>
<reference evidence="2" key="1">
    <citation type="journal article" date="2023" name="Mol. Phylogenet. Evol.">
        <title>Genome-scale phylogeny and comparative genomics of the fungal order Sordariales.</title>
        <authorList>
            <person name="Hensen N."/>
            <person name="Bonometti L."/>
            <person name="Westerberg I."/>
            <person name="Brannstrom I.O."/>
            <person name="Guillou S."/>
            <person name="Cros-Aarteil S."/>
            <person name="Calhoun S."/>
            <person name="Haridas S."/>
            <person name="Kuo A."/>
            <person name="Mondo S."/>
            <person name="Pangilinan J."/>
            <person name="Riley R."/>
            <person name="LaButti K."/>
            <person name="Andreopoulos B."/>
            <person name="Lipzen A."/>
            <person name="Chen C."/>
            <person name="Yan M."/>
            <person name="Daum C."/>
            <person name="Ng V."/>
            <person name="Clum A."/>
            <person name="Steindorff A."/>
            <person name="Ohm R.A."/>
            <person name="Martin F."/>
            <person name="Silar P."/>
            <person name="Natvig D.O."/>
            <person name="Lalanne C."/>
            <person name="Gautier V."/>
            <person name="Ament-Velasquez S.L."/>
            <person name="Kruys A."/>
            <person name="Hutchinson M.I."/>
            <person name="Powell A.J."/>
            <person name="Barry K."/>
            <person name="Miller A.N."/>
            <person name="Grigoriev I.V."/>
            <person name="Debuchy R."/>
            <person name="Gladieux P."/>
            <person name="Hiltunen Thoren M."/>
            <person name="Johannesson H."/>
        </authorList>
    </citation>
    <scope>NUCLEOTIDE SEQUENCE</scope>
    <source>
        <strain evidence="2">CBS 538.74</strain>
    </source>
</reference>
<protein>
    <submittedName>
        <fullName evidence="2">Uncharacterized protein</fullName>
    </submittedName>
</protein>
<proteinExistence type="predicted"/>
<feature type="chain" id="PRO_5043010492" evidence="1">
    <location>
        <begin position="23"/>
        <end position="91"/>
    </location>
</feature>
<evidence type="ECO:0000256" key="1">
    <source>
        <dbReference type="SAM" id="SignalP"/>
    </source>
</evidence>
<evidence type="ECO:0000313" key="3">
    <source>
        <dbReference type="Proteomes" id="UP001302745"/>
    </source>
</evidence>
<gene>
    <name evidence="2" type="ORF">C8A00DRAFT_18969</name>
</gene>
<comment type="caution">
    <text evidence="2">The sequence shown here is derived from an EMBL/GenBank/DDBJ whole genome shotgun (WGS) entry which is preliminary data.</text>
</comment>